<evidence type="ECO:0000256" key="2">
    <source>
        <dbReference type="ARBA" id="ARBA00022723"/>
    </source>
</evidence>
<keyword evidence="6" id="KW-1185">Reference proteome</keyword>
<dbReference type="InterPro" id="IPR006913">
    <property type="entry name" value="CENP-V/GFA"/>
</dbReference>
<proteinExistence type="inferred from homology"/>
<evidence type="ECO:0000259" key="4">
    <source>
        <dbReference type="PROSITE" id="PS51891"/>
    </source>
</evidence>
<dbReference type="Proteomes" id="UP000654918">
    <property type="component" value="Unassembled WGS sequence"/>
</dbReference>
<keyword evidence="3" id="KW-0862">Zinc</keyword>
<keyword evidence="2" id="KW-0479">Metal-binding</keyword>
<dbReference type="GO" id="GO:0016846">
    <property type="term" value="F:carbon-sulfur lyase activity"/>
    <property type="evidence" value="ECO:0007669"/>
    <property type="project" value="InterPro"/>
</dbReference>
<dbReference type="GO" id="GO:0046872">
    <property type="term" value="F:metal ion binding"/>
    <property type="evidence" value="ECO:0007669"/>
    <property type="project" value="UniProtKB-KW"/>
</dbReference>
<dbReference type="InterPro" id="IPR011057">
    <property type="entry name" value="Mss4-like_sf"/>
</dbReference>
<dbReference type="AlphaFoldDB" id="A0A8H6KFL0"/>
<gene>
    <name evidence="5" type="ORF">CPLU01_07284</name>
</gene>
<dbReference type="PROSITE" id="PS51891">
    <property type="entry name" value="CENP_V_GFA"/>
    <property type="match status" value="2"/>
</dbReference>
<dbReference type="SUPFAM" id="SSF51316">
    <property type="entry name" value="Mss4-like"/>
    <property type="match status" value="2"/>
</dbReference>
<evidence type="ECO:0000256" key="3">
    <source>
        <dbReference type="ARBA" id="ARBA00022833"/>
    </source>
</evidence>
<dbReference type="PANTHER" id="PTHR28620">
    <property type="entry name" value="CENTROMERE PROTEIN V"/>
    <property type="match status" value="1"/>
</dbReference>
<comment type="caution">
    <text evidence="5">The sequence shown here is derived from an EMBL/GenBank/DDBJ whole genome shotgun (WGS) entry which is preliminary data.</text>
</comment>
<sequence>MTDSLKTLQGNCHCGANRYDIQLPEFPALVVCDCTLCFKKAYVWLYDTEDRFKITRGCTLETLTKYTSPSGLEHEFCSSCGTGLFGTHASAAHAGKRGINLRALVSGLDKVFVNGKTVITLNADGKPTPYPGSLSLVETTSAVQDTGFSFRGSSPEPTAEYPKLYTGSCACGDVQIALRTKPLDEVEIKEDNCSICIRIGGVGVYPHKSQVAIIGKEHTEDYKFGRKFNGSPFCKTCGVFCFGNLYGPPAEMVARLPEAKQEFVRKQLEIQPLNVRILDGVEWDKIDIKWSNEGTEGYSLQD</sequence>
<evidence type="ECO:0000313" key="6">
    <source>
        <dbReference type="Proteomes" id="UP000654918"/>
    </source>
</evidence>
<feature type="domain" description="CENP-V/GFA" evidence="4">
    <location>
        <begin position="165"/>
        <end position="299"/>
    </location>
</feature>
<reference evidence="5" key="1">
    <citation type="journal article" date="2020" name="Phytopathology">
        <title>Genome Sequence Resources of Colletotrichum truncatum, C. plurivorum, C. musicola, and C. sojae: Four Species Pathogenic to Soybean (Glycine max).</title>
        <authorList>
            <person name="Rogerio F."/>
            <person name="Boufleur T.R."/>
            <person name="Ciampi-Guillardi M."/>
            <person name="Sukno S.A."/>
            <person name="Thon M.R."/>
            <person name="Massola Junior N.S."/>
            <person name="Baroncelli R."/>
        </authorList>
    </citation>
    <scope>NUCLEOTIDE SEQUENCE</scope>
    <source>
        <strain evidence="5">LFN00145</strain>
    </source>
</reference>
<organism evidence="5 6">
    <name type="scientific">Colletotrichum plurivorum</name>
    <dbReference type="NCBI Taxonomy" id="2175906"/>
    <lineage>
        <taxon>Eukaryota</taxon>
        <taxon>Fungi</taxon>
        <taxon>Dikarya</taxon>
        <taxon>Ascomycota</taxon>
        <taxon>Pezizomycotina</taxon>
        <taxon>Sordariomycetes</taxon>
        <taxon>Hypocreomycetidae</taxon>
        <taxon>Glomerellales</taxon>
        <taxon>Glomerellaceae</taxon>
        <taxon>Colletotrichum</taxon>
        <taxon>Colletotrichum orchidearum species complex</taxon>
    </lineage>
</organism>
<dbReference type="Pfam" id="PF04828">
    <property type="entry name" value="GFA"/>
    <property type="match status" value="1"/>
</dbReference>
<evidence type="ECO:0000313" key="5">
    <source>
        <dbReference type="EMBL" id="KAF6830594.1"/>
    </source>
</evidence>
<dbReference type="EMBL" id="WIGO01000092">
    <property type="protein sequence ID" value="KAF6830594.1"/>
    <property type="molecule type" value="Genomic_DNA"/>
</dbReference>
<feature type="domain" description="CENP-V/GFA" evidence="4">
    <location>
        <begin position="8"/>
        <end position="131"/>
    </location>
</feature>
<dbReference type="PANTHER" id="PTHR28620:SF1">
    <property type="entry name" value="CENP-V_GFA DOMAIN-CONTAINING PROTEIN"/>
    <property type="match status" value="1"/>
</dbReference>
<name>A0A8H6KFL0_9PEZI</name>
<protein>
    <submittedName>
        <fullName evidence="5">Glutathione-dependent formaldehyde-activating gfa</fullName>
    </submittedName>
</protein>
<dbReference type="InterPro" id="IPR052355">
    <property type="entry name" value="CENP-V-like"/>
</dbReference>
<dbReference type="Gene3D" id="2.170.150.70">
    <property type="match status" value="2"/>
</dbReference>
<accession>A0A8H6KFL0</accession>
<evidence type="ECO:0000256" key="1">
    <source>
        <dbReference type="ARBA" id="ARBA00005495"/>
    </source>
</evidence>
<comment type="similarity">
    <text evidence="1">Belongs to the Gfa family.</text>
</comment>